<dbReference type="InterPro" id="IPR000157">
    <property type="entry name" value="TIR_dom"/>
</dbReference>
<dbReference type="Pfam" id="PF13676">
    <property type="entry name" value="TIR_2"/>
    <property type="match status" value="1"/>
</dbReference>
<gene>
    <name evidence="2" type="ORF">XYCOK13_28820</name>
</gene>
<dbReference type="SUPFAM" id="SSF52200">
    <property type="entry name" value="Toll/Interleukin receptor TIR domain"/>
    <property type="match status" value="1"/>
</dbReference>
<evidence type="ECO:0000259" key="1">
    <source>
        <dbReference type="Pfam" id="PF13676"/>
    </source>
</evidence>
<dbReference type="Gene3D" id="3.40.50.10140">
    <property type="entry name" value="Toll/interleukin-1 receptor homology (TIR) domain"/>
    <property type="match status" value="1"/>
</dbReference>
<keyword evidence="3" id="KW-1185">Reference proteome</keyword>
<proteinExistence type="predicted"/>
<protein>
    <recommendedName>
        <fullName evidence="1">TIR domain-containing protein</fullName>
    </recommendedName>
</protein>
<dbReference type="Proteomes" id="UP000677918">
    <property type="component" value="Unassembled WGS sequence"/>
</dbReference>
<comment type="caution">
    <text evidence="2">The sequence shown here is derived from an EMBL/GenBank/DDBJ whole genome shotgun (WGS) entry which is preliminary data.</text>
</comment>
<organism evidence="2 3">
    <name type="scientific">Xylanibacillus composti</name>
    <dbReference type="NCBI Taxonomy" id="1572762"/>
    <lineage>
        <taxon>Bacteria</taxon>
        <taxon>Bacillati</taxon>
        <taxon>Bacillota</taxon>
        <taxon>Bacilli</taxon>
        <taxon>Bacillales</taxon>
        <taxon>Paenibacillaceae</taxon>
        <taxon>Xylanibacillus</taxon>
    </lineage>
</organism>
<name>A0A8J4H781_9BACL</name>
<dbReference type="AlphaFoldDB" id="A0A8J4H781"/>
<evidence type="ECO:0000313" key="3">
    <source>
        <dbReference type="Proteomes" id="UP000677918"/>
    </source>
</evidence>
<evidence type="ECO:0000313" key="2">
    <source>
        <dbReference type="EMBL" id="GIQ70058.1"/>
    </source>
</evidence>
<accession>A0A8J4H781</accession>
<dbReference type="GO" id="GO:0007165">
    <property type="term" value="P:signal transduction"/>
    <property type="evidence" value="ECO:0007669"/>
    <property type="project" value="InterPro"/>
</dbReference>
<feature type="domain" description="TIR" evidence="1">
    <location>
        <begin position="6"/>
        <end position="115"/>
    </location>
</feature>
<dbReference type="InterPro" id="IPR035897">
    <property type="entry name" value="Toll_tir_struct_dom_sf"/>
</dbReference>
<dbReference type="RefSeq" id="WP_213412840.1">
    <property type="nucleotide sequence ID" value="NZ_BOVK01000039.1"/>
</dbReference>
<dbReference type="EMBL" id="BOVK01000039">
    <property type="protein sequence ID" value="GIQ70058.1"/>
    <property type="molecule type" value="Genomic_DNA"/>
</dbReference>
<reference evidence="2" key="1">
    <citation type="submission" date="2021-04" db="EMBL/GenBank/DDBJ databases">
        <title>Draft genome sequence of Xylanibacillus composti strain K13.</title>
        <authorList>
            <person name="Uke A."/>
            <person name="Chhe C."/>
            <person name="Baramee S."/>
            <person name="Kosugi A."/>
        </authorList>
    </citation>
    <scope>NUCLEOTIDE SEQUENCE</scope>
    <source>
        <strain evidence="2">K13</strain>
    </source>
</reference>
<sequence>MNKPTIFFSHSSKDKDLIQAIKTKLDSITGGVLEIFLSSDGQSIPFGSNWVHKIEDGLNQASVMFVFVTPNSIATNWIYFEAGFAYSKNIEVIPVGIGIDIALLKAPLSLLQGFNITSGDGLNNFITVINKKFDYRFEEKFSDDDYISMISCQNESFNNLDLRDIFDSVDYELLSEYGNGNGGKVTYNVEGFFENITAYLINHNVKHSYESSDKQKSILVYGIKIVYKIGKKKQDEKGSVRQDELDKIFFTMSPYNFEKSFNLFVQLVQLIDEKEWIYLRFSLRNGYAYITREEHLASVVSMYPDEFGFAEKRIGSFSYREKDMRFSIYDLNKWQSQKAAHYVLGLSFIPQNIIYRDIQDFFQSLVEKDIIYKI</sequence>